<evidence type="ECO:0000313" key="2">
    <source>
        <dbReference type="Proteomes" id="UP000054618"/>
    </source>
</evidence>
<dbReference type="Proteomes" id="UP000054618">
    <property type="component" value="Unassembled WGS sequence"/>
</dbReference>
<sequence length="208" mass="23778">MLNNFSENGNPKILVKSLFSLTSNIAGTFSNYKTSTEFNKLQSIMKEIESLTRKAARVLAENPKLFNENLLSETAILQVKDEIERLECLKKLCKLQDEQIVELLLEQHLRNVPIGNPYPPHLSLQNALKCPKKLSEVLKWQTQFLWANHKKTARREDDRHPENFSLKGGLDSDMLTYSPSFFSNRITFLPASLRENREQSGTLNLGCG</sequence>
<accession>A0A0W0XPS7</accession>
<evidence type="ECO:0000313" key="1">
    <source>
        <dbReference type="EMBL" id="KTD46590.1"/>
    </source>
</evidence>
<dbReference type="EMBL" id="LNYS01000022">
    <property type="protein sequence ID" value="KTD46590.1"/>
    <property type="molecule type" value="Genomic_DNA"/>
</dbReference>
<name>A0A0W0XPS7_9GAMM</name>
<proteinExistence type="predicted"/>
<dbReference type="PATRIC" id="fig|45073.5.peg.2662"/>
<dbReference type="AlphaFoldDB" id="A0A0W0XPS7"/>
<comment type="caution">
    <text evidence="1">The sequence shown here is derived from an EMBL/GenBank/DDBJ whole genome shotgun (WGS) entry which is preliminary data.</text>
</comment>
<protein>
    <submittedName>
        <fullName evidence="1">Uncharacterized protein</fullName>
    </submittedName>
</protein>
<gene>
    <name evidence="1" type="ORF">Lqui_2515</name>
</gene>
<reference evidence="1 2" key="1">
    <citation type="submission" date="2015-11" db="EMBL/GenBank/DDBJ databases">
        <title>Genomic analysis of 38 Legionella species identifies large and diverse effector repertoires.</title>
        <authorList>
            <person name="Burstein D."/>
            <person name="Amaro F."/>
            <person name="Zusman T."/>
            <person name="Lifshitz Z."/>
            <person name="Cohen O."/>
            <person name="Gilbert J.A."/>
            <person name="Pupko T."/>
            <person name="Shuman H.A."/>
            <person name="Segal G."/>
        </authorList>
    </citation>
    <scope>NUCLEOTIDE SEQUENCE [LARGE SCALE GENOMIC DNA]</scope>
    <source>
        <strain evidence="1 2">CDC#1442-AUS-E</strain>
    </source>
</reference>
<organism evidence="1 2">
    <name type="scientific">Legionella quinlivanii</name>
    <dbReference type="NCBI Taxonomy" id="45073"/>
    <lineage>
        <taxon>Bacteria</taxon>
        <taxon>Pseudomonadati</taxon>
        <taxon>Pseudomonadota</taxon>
        <taxon>Gammaproteobacteria</taxon>
        <taxon>Legionellales</taxon>
        <taxon>Legionellaceae</taxon>
        <taxon>Legionella</taxon>
    </lineage>
</organism>
<keyword evidence="2" id="KW-1185">Reference proteome</keyword>